<evidence type="ECO:0000313" key="12">
    <source>
        <dbReference type="EMBL" id="MDR6532443.1"/>
    </source>
</evidence>
<keyword evidence="8" id="KW-0460">Magnesium</keyword>
<dbReference type="Gene3D" id="3.40.190.80">
    <property type="match status" value="1"/>
</dbReference>
<dbReference type="PANTHER" id="PTHR20854:SF4">
    <property type="entry name" value="INOSITOL-1-MONOPHOSPHATASE-RELATED"/>
    <property type="match status" value="1"/>
</dbReference>
<name>A0ABU1N1W9_9CAUL</name>
<keyword evidence="13" id="KW-1185">Reference proteome</keyword>
<comment type="caution">
    <text evidence="12">The sequence shown here is derived from an EMBL/GenBank/DDBJ whole genome shotgun (WGS) entry which is preliminary data.</text>
</comment>
<gene>
    <name evidence="12" type="ORF">J2800_003201</name>
</gene>
<comment type="pathway">
    <text evidence="2">Amino-acid biosynthesis; L-histidine biosynthesis; L-histidine from 5-phospho-alpha-D-ribose 1-diphosphate: step 8/9.</text>
</comment>
<dbReference type="Proteomes" id="UP001262754">
    <property type="component" value="Unassembled WGS sequence"/>
</dbReference>
<comment type="similarity">
    <text evidence="3">Belongs to the inositol monophosphatase superfamily.</text>
</comment>
<comment type="catalytic activity">
    <reaction evidence="10">
        <text>L-histidinol phosphate + H2O = L-histidinol + phosphate</text>
        <dbReference type="Rhea" id="RHEA:14465"/>
        <dbReference type="ChEBI" id="CHEBI:15377"/>
        <dbReference type="ChEBI" id="CHEBI:43474"/>
        <dbReference type="ChEBI" id="CHEBI:57699"/>
        <dbReference type="ChEBI" id="CHEBI:57980"/>
        <dbReference type="EC" id="3.1.3.15"/>
    </reaction>
</comment>
<dbReference type="Pfam" id="PF00459">
    <property type="entry name" value="Inositol_P"/>
    <property type="match status" value="1"/>
</dbReference>
<dbReference type="EMBL" id="JAVDRL010000009">
    <property type="protein sequence ID" value="MDR6532443.1"/>
    <property type="molecule type" value="Genomic_DNA"/>
</dbReference>
<keyword evidence="9" id="KW-0368">Histidine biosynthesis</keyword>
<dbReference type="PRINTS" id="PR00377">
    <property type="entry name" value="IMPHPHTASES"/>
</dbReference>
<reference evidence="12 13" key="1">
    <citation type="submission" date="2023-07" db="EMBL/GenBank/DDBJ databases">
        <title>Sorghum-associated microbial communities from plants grown in Nebraska, USA.</title>
        <authorList>
            <person name="Schachtman D."/>
        </authorList>
    </citation>
    <scope>NUCLEOTIDE SEQUENCE [LARGE SCALE GENOMIC DNA]</scope>
    <source>
        <strain evidence="12 13">DS2154</strain>
    </source>
</reference>
<dbReference type="InterPro" id="IPR000760">
    <property type="entry name" value="Inositol_monophosphatase-like"/>
</dbReference>
<evidence type="ECO:0000256" key="5">
    <source>
        <dbReference type="ARBA" id="ARBA00022605"/>
    </source>
</evidence>
<dbReference type="PROSITE" id="PS00629">
    <property type="entry name" value="IMP_1"/>
    <property type="match status" value="1"/>
</dbReference>
<evidence type="ECO:0000256" key="8">
    <source>
        <dbReference type="ARBA" id="ARBA00022842"/>
    </source>
</evidence>
<dbReference type="CDD" id="cd01641">
    <property type="entry name" value="Bacterial_IMPase_like_1"/>
    <property type="match status" value="1"/>
</dbReference>
<evidence type="ECO:0000256" key="1">
    <source>
        <dbReference type="ARBA" id="ARBA00001946"/>
    </source>
</evidence>
<comment type="cofactor">
    <cofactor evidence="1">
        <name>Mg(2+)</name>
        <dbReference type="ChEBI" id="CHEBI:18420"/>
    </cofactor>
</comment>
<dbReference type="Gene3D" id="3.30.540.10">
    <property type="entry name" value="Fructose-1,6-Bisphosphatase, subunit A, domain 1"/>
    <property type="match status" value="1"/>
</dbReference>
<evidence type="ECO:0000256" key="4">
    <source>
        <dbReference type="ARBA" id="ARBA00013085"/>
    </source>
</evidence>
<dbReference type="InterPro" id="IPR011809">
    <property type="entry name" value="His_9_proposed"/>
</dbReference>
<evidence type="ECO:0000256" key="3">
    <source>
        <dbReference type="ARBA" id="ARBA00009759"/>
    </source>
</evidence>
<dbReference type="RefSeq" id="WP_310032960.1">
    <property type="nucleotide sequence ID" value="NZ_JAVDRL010000009.1"/>
</dbReference>
<evidence type="ECO:0000313" key="13">
    <source>
        <dbReference type="Proteomes" id="UP001262754"/>
    </source>
</evidence>
<dbReference type="InterPro" id="IPR020583">
    <property type="entry name" value="Inositol_monoP_metal-BS"/>
</dbReference>
<dbReference type="SUPFAM" id="SSF56655">
    <property type="entry name" value="Carbohydrate phosphatase"/>
    <property type="match status" value="1"/>
</dbReference>
<accession>A0ABU1N1W9</accession>
<dbReference type="PANTHER" id="PTHR20854">
    <property type="entry name" value="INOSITOL MONOPHOSPHATASE"/>
    <property type="match status" value="1"/>
</dbReference>
<keyword evidence="5" id="KW-0028">Amino-acid biosynthesis</keyword>
<evidence type="ECO:0000256" key="10">
    <source>
        <dbReference type="ARBA" id="ARBA00049158"/>
    </source>
</evidence>
<protein>
    <recommendedName>
        <fullName evidence="4 11">Histidinol-phosphatase</fullName>
        <ecNumber evidence="4 11">3.1.3.15</ecNumber>
    </recommendedName>
</protein>
<evidence type="ECO:0000256" key="2">
    <source>
        <dbReference type="ARBA" id="ARBA00004970"/>
    </source>
</evidence>
<evidence type="ECO:0000256" key="11">
    <source>
        <dbReference type="NCBIfam" id="TIGR02067"/>
    </source>
</evidence>
<dbReference type="EC" id="3.1.3.15" evidence="4 11"/>
<keyword evidence="6" id="KW-0479">Metal-binding</keyword>
<evidence type="ECO:0000256" key="9">
    <source>
        <dbReference type="ARBA" id="ARBA00023102"/>
    </source>
</evidence>
<proteinExistence type="inferred from homology"/>
<keyword evidence="7" id="KW-0378">Hydrolase</keyword>
<dbReference type="NCBIfam" id="TIGR02067">
    <property type="entry name" value="his_9_HisN"/>
    <property type="match status" value="1"/>
</dbReference>
<evidence type="ECO:0000256" key="6">
    <source>
        <dbReference type="ARBA" id="ARBA00022723"/>
    </source>
</evidence>
<organism evidence="12 13">
    <name type="scientific">Caulobacter rhizosphaerae</name>
    <dbReference type="NCBI Taxonomy" id="2010972"/>
    <lineage>
        <taxon>Bacteria</taxon>
        <taxon>Pseudomonadati</taxon>
        <taxon>Pseudomonadota</taxon>
        <taxon>Alphaproteobacteria</taxon>
        <taxon>Caulobacterales</taxon>
        <taxon>Caulobacteraceae</taxon>
        <taxon>Caulobacter</taxon>
    </lineage>
</organism>
<sequence>MTLAAAPLAQLDAFVIDLNRASAAAILPLFRADHGLEDKGAGKNLPRDSHAAFDPVTEADRGAEAAIRKLIAERYPEHGVIGEEYGEDRPDAEFVWVLDPIDGTRAFISGLPLWTTLIGLRHQGRPVLGSIGQPYTGEIFIGSAAGSRLLSRGSEQAIRVRECPRLTDAIIATTDPDACFDGAERGAWLQVRAAAKLARLGCDAYAYAMVALGKMDMVIEAGLKAWDVEAAIPLIEGAGGIVTDWRGEPIGQDGGQMVISGDRRCLDEALVALRRSAK</sequence>
<evidence type="ECO:0000256" key="7">
    <source>
        <dbReference type="ARBA" id="ARBA00022801"/>
    </source>
</evidence>